<dbReference type="OrthoDB" id="1155153at2759"/>
<sequence>MCDEVFHSISIPGDHQSASSRPMLGLWNESLAVIYTFYAEDDDSIFSEIWAMDNCYESVNGSCSWNKVYTFEPLLDLRGLGSFRNNLFVIRNSGGSLFSYNFRSQKFREIVIDRSNHIIYWSLSYVKSLVSMQVRGQNLH</sequence>
<reference evidence="2" key="1">
    <citation type="submission" date="2013-01" db="EMBL/GenBank/DDBJ databases">
        <title>Draft Genome Sequence of a Mulberry Tree, Morus notabilis C.K. Schneid.</title>
        <authorList>
            <person name="He N."/>
            <person name="Zhao S."/>
        </authorList>
    </citation>
    <scope>NUCLEOTIDE SEQUENCE</scope>
</reference>
<proteinExistence type="predicted"/>
<evidence type="ECO:0000313" key="2">
    <source>
        <dbReference type="Proteomes" id="UP000030645"/>
    </source>
</evidence>
<evidence type="ECO:0000313" key="1">
    <source>
        <dbReference type="EMBL" id="EXC30151.1"/>
    </source>
</evidence>
<keyword evidence="2" id="KW-1185">Reference proteome</keyword>
<evidence type="ECO:0008006" key="3">
    <source>
        <dbReference type="Google" id="ProtNLM"/>
    </source>
</evidence>
<protein>
    <recommendedName>
        <fullName evidence="3">F-box associated domain-containing protein</fullName>
    </recommendedName>
</protein>
<organism evidence="1 2">
    <name type="scientific">Morus notabilis</name>
    <dbReference type="NCBI Taxonomy" id="981085"/>
    <lineage>
        <taxon>Eukaryota</taxon>
        <taxon>Viridiplantae</taxon>
        <taxon>Streptophyta</taxon>
        <taxon>Embryophyta</taxon>
        <taxon>Tracheophyta</taxon>
        <taxon>Spermatophyta</taxon>
        <taxon>Magnoliopsida</taxon>
        <taxon>eudicotyledons</taxon>
        <taxon>Gunneridae</taxon>
        <taxon>Pentapetalae</taxon>
        <taxon>rosids</taxon>
        <taxon>fabids</taxon>
        <taxon>Rosales</taxon>
        <taxon>Moraceae</taxon>
        <taxon>Moreae</taxon>
        <taxon>Morus</taxon>
    </lineage>
</organism>
<dbReference type="EMBL" id="KE346199">
    <property type="protein sequence ID" value="EXC30151.1"/>
    <property type="molecule type" value="Genomic_DNA"/>
</dbReference>
<gene>
    <name evidence="1" type="ORF">L484_008481</name>
</gene>
<accession>W9S702</accession>
<dbReference type="Proteomes" id="UP000030645">
    <property type="component" value="Unassembled WGS sequence"/>
</dbReference>
<dbReference type="KEGG" id="mnt:21391846"/>
<dbReference type="AlphaFoldDB" id="W9S702"/>
<name>W9S702_9ROSA</name>